<evidence type="ECO:0000313" key="2">
    <source>
        <dbReference type="EMBL" id="MDF2258864.1"/>
    </source>
</evidence>
<gene>
    <name evidence="2" type="ORF">P2L57_25045</name>
</gene>
<proteinExistence type="predicted"/>
<name>A0ABT5Z574_9ACTN</name>
<evidence type="ECO:0000313" key="3">
    <source>
        <dbReference type="Proteomes" id="UP001220022"/>
    </source>
</evidence>
<dbReference type="InterPro" id="IPR049219">
    <property type="entry name" value="DUF6841"/>
</dbReference>
<dbReference type="RefSeq" id="WP_275818296.1">
    <property type="nucleotide sequence ID" value="NZ_BAAANM010000014.1"/>
</dbReference>
<dbReference type="EMBL" id="JARHTQ010000018">
    <property type="protein sequence ID" value="MDF2258864.1"/>
    <property type="molecule type" value="Genomic_DNA"/>
</dbReference>
<reference evidence="2 3" key="1">
    <citation type="submission" date="2023-03" db="EMBL/GenBank/DDBJ databases">
        <title>Draft genome sequence of type strain Streptomyces ferralitis JCM 14344.</title>
        <authorList>
            <person name="Klaysubun C."/>
            <person name="Duangmal K."/>
        </authorList>
    </citation>
    <scope>NUCLEOTIDE SEQUENCE [LARGE SCALE GENOMIC DNA]</scope>
    <source>
        <strain evidence="2 3">JCM 14344</strain>
    </source>
</reference>
<protein>
    <recommendedName>
        <fullName evidence="1">DUF6841 domain-containing protein</fullName>
    </recommendedName>
</protein>
<feature type="domain" description="DUF6841" evidence="1">
    <location>
        <begin position="16"/>
        <end position="143"/>
    </location>
</feature>
<dbReference type="Pfam" id="PF20795">
    <property type="entry name" value="DUF6841"/>
    <property type="match status" value="1"/>
</dbReference>
<dbReference type="Proteomes" id="UP001220022">
    <property type="component" value="Unassembled WGS sequence"/>
</dbReference>
<evidence type="ECO:0000259" key="1">
    <source>
        <dbReference type="Pfam" id="PF20795"/>
    </source>
</evidence>
<keyword evidence="3" id="KW-1185">Reference proteome</keyword>
<comment type="caution">
    <text evidence="2">The sequence shown here is derived from an EMBL/GenBank/DDBJ whole genome shotgun (WGS) entry which is preliminary data.</text>
</comment>
<accession>A0ABT5Z574</accession>
<sequence length="161" mass="18189">MPSTSSPAALGDAYTEITNWFFEDYLQPWMTAVETSSDPSFIADFWGAPLWIGLEDGPAAVFNSPEEITGWFKDSFDRLQSADYTHTAVLDRRVMIFHRHGGAIDVIWSRRRGDDSEIERLAVHFIIARRTDGLRIVSIEGTNTDADTLDEVWPIHRGDGQ</sequence>
<organism evidence="2 3">
    <name type="scientific">Streptantibioticus ferralitis</name>
    <dbReference type="NCBI Taxonomy" id="236510"/>
    <lineage>
        <taxon>Bacteria</taxon>
        <taxon>Bacillati</taxon>
        <taxon>Actinomycetota</taxon>
        <taxon>Actinomycetes</taxon>
        <taxon>Kitasatosporales</taxon>
        <taxon>Streptomycetaceae</taxon>
        <taxon>Streptantibioticus</taxon>
    </lineage>
</organism>